<comment type="similarity">
    <text evidence="8">Belongs to the anion channel-forming bestrophin (TC 1.A.46) family.</text>
</comment>
<proteinExistence type="inferred from homology"/>
<gene>
    <name evidence="10" type="ORF">OXH18_16915</name>
</gene>
<comment type="subcellular location">
    <subcellularLocation>
        <location evidence="1">Cell membrane</location>
        <topology evidence="1">Multi-pass membrane protein</topology>
    </subcellularLocation>
</comment>
<evidence type="ECO:0000256" key="5">
    <source>
        <dbReference type="ARBA" id="ARBA00022989"/>
    </source>
</evidence>
<evidence type="ECO:0000256" key="6">
    <source>
        <dbReference type="ARBA" id="ARBA00023065"/>
    </source>
</evidence>
<evidence type="ECO:0000256" key="3">
    <source>
        <dbReference type="ARBA" id="ARBA00022475"/>
    </source>
</evidence>
<accession>A0A9E8ZCQ6</accession>
<dbReference type="InterPro" id="IPR044669">
    <property type="entry name" value="YneE/VCCN1/2-like"/>
</dbReference>
<protein>
    <submittedName>
        <fullName evidence="10">Bestrophin family ion channel</fullName>
    </submittedName>
</protein>
<sequence length="311" mass="35670">MLWKQRTWFQLALQLRGSVVPAVLPRTLLYGLFATLLVLLNQNGRSFNLSSSASILLNLVLGLLLVFRTNTAYERFWEGRRLWGMMINTSRNLARHIWVNVLEKDPQDRMEKKSALDLIVAFAVATKNQLRQEPVNEELLPLLSSSRYQSLKLMNNPALEIALWLQDYLQQQYHQQCLDSYQLASMNKLINDLVDCLGGCERILKTPIPMAYAIHLKQLLLVYCLILPFQFVQDVGWLTVPIVVIISFTLFGIEEIGIEIENPFGKDPNDLQLDAFCETMKRNTDDLATLEPVSARKAIWNAPSTNLPWDH</sequence>
<feature type="transmembrane region" description="Helical" evidence="9">
    <location>
        <begin position="20"/>
        <end position="40"/>
    </location>
</feature>
<dbReference type="GO" id="GO:0005886">
    <property type="term" value="C:plasma membrane"/>
    <property type="evidence" value="ECO:0007669"/>
    <property type="project" value="UniProtKB-SubCell"/>
</dbReference>
<dbReference type="Pfam" id="PF25539">
    <property type="entry name" value="Bestrophin_2"/>
    <property type="match status" value="1"/>
</dbReference>
<keyword evidence="7 9" id="KW-0472">Membrane</keyword>
<keyword evidence="6" id="KW-0406">Ion transport</keyword>
<evidence type="ECO:0000256" key="7">
    <source>
        <dbReference type="ARBA" id="ARBA00023136"/>
    </source>
</evidence>
<dbReference type="RefSeq" id="WP_268608278.1">
    <property type="nucleotide sequence ID" value="NZ_CP113797.1"/>
</dbReference>
<dbReference type="AlphaFoldDB" id="A0A9E8ZCQ6"/>
<keyword evidence="4 9" id="KW-0812">Transmembrane</keyword>
<evidence type="ECO:0000313" key="11">
    <source>
        <dbReference type="Proteomes" id="UP001163152"/>
    </source>
</evidence>
<evidence type="ECO:0000256" key="2">
    <source>
        <dbReference type="ARBA" id="ARBA00022448"/>
    </source>
</evidence>
<dbReference type="KEGG" id="tsin:OXH18_16915"/>
<keyword evidence="5 9" id="KW-1133">Transmembrane helix</keyword>
<keyword evidence="2" id="KW-0813">Transport</keyword>
<organism evidence="10 11">
    <name type="scientific">Thermocoleostomius sinensis A174</name>
    <dbReference type="NCBI Taxonomy" id="2016057"/>
    <lineage>
        <taxon>Bacteria</taxon>
        <taxon>Bacillati</taxon>
        <taxon>Cyanobacteriota</taxon>
        <taxon>Cyanophyceae</taxon>
        <taxon>Oculatellales</taxon>
        <taxon>Oculatellaceae</taxon>
        <taxon>Thermocoleostomius</taxon>
    </lineage>
</organism>
<evidence type="ECO:0000313" key="10">
    <source>
        <dbReference type="EMBL" id="WAL58845.1"/>
    </source>
</evidence>
<evidence type="ECO:0000256" key="9">
    <source>
        <dbReference type="SAM" id="Phobius"/>
    </source>
</evidence>
<name>A0A9E8ZCQ6_9CYAN</name>
<dbReference type="PANTHER" id="PTHR33281">
    <property type="entry name" value="UPF0187 PROTEIN YNEE"/>
    <property type="match status" value="1"/>
</dbReference>
<dbReference type="PANTHER" id="PTHR33281:SF19">
    <property type="entry name" value="VOLTAGE-DEPENDENT ANION CHANNEL-FORMING PROTEIN YNEE"/>
    <property type="match status" value="1"/>
</dbReference>
<dbReference type="Proteomes" id="UP001163152">
    <property type="component" value="Chromosome"/>
</dbReference>
<reference evidence="10" key="1">
    <citation type="submission" date="2022-12" db="EMBL/GenBank/DDBJ databases">
        <title>Polyphasic identification of a Novel Hot-Spring Cyanobacterium Ocullathermofonsia sinensis gen nov. sp. nov. and Genomic Insights on its Adaptations to the Thermal Habitat.</title>
        <authorList>
            <person name="Daroch M."/>
            <person name="Tang J."/>
            <person name="Jiang Y."/>
        </authorList>
    </citation>
    <scope>NUCLEOTIDE SEQUENCE</scope>
    <source>
        <strain evidence="10">PKUAC-SCTA174</strain>
    </source>
</reference>
<keyword evidence="3" id="KW-1003">Cell membrane</keyword>
<keyword evidence="11" id="KW-1185">Reference proteome</keyword>
<feature type="transmembrane region" description="Helical" evidence="9">
    <location>
        <begin position="46"/>
        <end position="67"/>
    </location>
</feature>
<evidence type="ECO:0000256" key="4">
    <source>
        <dbReference type="ARBA" id="ARBA00022692"/>
    </source>
</evidence>
<evidence type="ECO:0000256" key="1">
    <source>
        <dbReference type="ARBA" id="ARBA00004651"/>
    </source>
</evidence>
<dbReference type="EMBL" id="CP113797">
    <property type="protein sequence ID" value="WAL58845.1"/>
    <property type="molecule type" value="Genomic_DNA"/>
</dbReference>
<evidence type="ECO:0000256" key="8">
    <source>
        <dbReference type="ARBA" id="ARBA00034708"/>
    </source>
</evidence>
<dbReference type="GO" id="GO:0005254">
    <property type="term" value="F:chloride channel activity"/>
    <property type="evidence" value="ECO:0007669"/>
    <property type="project" value="InterPro"/>
</dbReference>